<reference evidence="3" key="1">
    <citation type="submission" date="2019-06" db="EMBL/GenBank/DDBJ databases">
        <authorList>
            <consortium name="Wellcome Sanger Institute Data Sharing"/>
        </authorList>
    </citation>
    <scope>NUCLEOTIDE SEQUENCE [LARGE SCALE GENOMIC DNA]</scope>
</reference>
<dbReference type="AlphaFoldDB" id="A0A672Z396"/>
<keyword evidence="4" id="KW-1185">Reference proteome</keyword>
<evidence type="ECO:0000313" key="4">
    <source>
        <dbReference type="Proteomes" id="UP000472271"/>
    </source>
</evidence>
<evidence type="ECO:0000256" key="1">
    <source>
        <dbReference type="SAM" id="Coils"/>
    </source>
</evidence>
<feature type="compositionally biased region" description="Polar residues" evidence="2">
    <location>
        <begin position="592"/>
        <end position="602"/>
    </location>
</feature>
<accession>A0A672Z396</accession>
<keyword evidence="1" id="KW-0175">Coiled coil</keyword>
<evidence type="ECO:0000313" key="3">
    <source>
        <dbReference type="Ensembl" id="ENSSORP00005011275.1"/>
    </source>
</evidence>
<feature type="compositionally biased region" description="Basic and acidic residues" evidence="2">
    <location>
        <begin position="566"/>
        <end position="583"/>
    </location>
</feature>
<name>A0A672Z396_9TELE</name>
<feature type="region of interest" description="Disordered" evidence="2">
    <location>
        <begin position="290"/>
        <end position="311"/>
    </location>
</feature>
<dbReference type="Ensembl" id="ENSSORT00005011654.1">
    <property type="protein sequence ID" value="ENSSORP00005011275.1"/>
    <property type="gene ID" value="ENSSORG00005006046.1"/>
</dbReference>
<protein>
    <submittedName>
        <fullName evidence="3">Uncharacterized protein</fullName>
    </submittedName>
</protein>
<feature type="region of interest" description="Disordered" evidence="2">
    <location>
        <begin position="68"/>
        <end position="96"/>
    </location>
</feature>
<evidence type="ECO:0000256" key="2">
    <source>
        <dbReference type="SAM" id="MobiDB-lite"/>
    </source>
</evidence>
<reference evidence="3" key="3">
    <citation type="submission" date="2025-09" db="UniProtKB">
        <authorList>
            <consortium name="Ensembl"/>
        </authorList>
    </citation>
    <scope>IDENTIFICATION</scope>
</reference>
<feature type="region of interest" description="Disordered" evidence="2">
    <location>
        <begin position="485"/>
        <end position="604"/>
    </location>
</feature>
<dbReference type="InParanoid" id="A0A672Z396"/>
<organism evidence="3 4">
    <name type="scientific">Sphaeramia orbicularis</name>
    <name type="common">orbiculate cardinalfish</name>
    <dbReference type="NCBI Taxonomy" id="375764"/>
    <lineage>
        <taxon>Eukaryota</taxon>
        <taxon>Metazoa</taxon>
        <taxon>Chordata</taxon>
        <taxon>Craniata</taxon>
        <taxon>Vertebrata</taxon>
        <taxon>Euteleostomi</taxon>
        <taxon>Actinopterygii</taxon>
        <taxon>Neopterygii</taxon>
        <taxon>Teleostei</taxon>
        <taxon>Neoteleostei</taxon>
        <taxon>Acanthomorphata</taxon>
        <taxon>Gobiaria</taxon>
        <taxon>Kurtiformes</taxon>
        <taxon>Apogonoidei</taxon>
        <taxon>Apogonidae</taxon>
        <taxon>Apogoninae</taxon>
        <taxon>Sphaeramia</taxon>
    </lineage>
</organism>
<proteinExistence type="predicted"/>
<reference evidence="3" key="2">
    <citation type="submission" date="2025-08" db="UniProtKB">
        <authorList>
            <consortium name="Ensembl"/>
        </authorList>
    </citation>
    <scope>IDENTIFICATION</scope>
</reference>
<sequence length="630" mass="71277">MFFNVVTQLKIIDQDYDRVKAQLITEQSNQTQLKAQLTQVTERLQKVEAQLLYVQAQRTDAESRLRYLSGQPPGEEVRPSSAQPEPDLRSFTPSLHGTATSREIHKLITFKANQKAILDKDVELQAATLKIDKLEITLADVAARPPLEEFLKLQLDHNRANSLLEQAHIKIQKLDDKVNQFHQERTQDLSQIVSLKSQLLKAQDSISQLQQQNQQQADELNKTQKELLLVRQLKLEESSHTPLRSPPSPVLVDSLETIKPSRPSQPGPSWEAPPSLHVTVNPTVQAAYAPTSTTPQGVSVLSEPKPQSSMSVKDLDKIARNISHFEPKPNGSHDTAAYLKDIDFHLERYPNATLQDKIYLIKITSSREVKNFIDRQPAHVQSNFQALCQALTKEFEDPGTATGLSAAIAIKQGRQEPPQVYYARLRKAYFGARNEPEMEEDPSFKALFVENLHPNTSHQLGVAACPKTLNSSQLRDLAAKGFAKLKKSAHRPSDPAVFNLTRHATIEPKGGPQTYPDNGQRPESRPFPKNKGQTSFPSDQRRPFQNGPYRDNQPRLQPRSKQQTNQRRDYPNSFNRPDKERNKVSPTEKPWTKSTTPGVSPTENEKLFSVLAQFFRDHGYDKKGRSHHYD</sequence>
<feature type="coiled-coil region" evidence="1">
    <location>
        <begin position="124"/>
        <end position="226"/>
    </location>
</feature>
<dbReference type="Proteomes" id="UP000472271">
    <property type="component" value="Chromosome 4"/>
</dbReference>